<evidence type="ECO:0000313" key="11">
    <source>
        <dbReference type="Proteomes" id="UP000000611"/>
    </source>
</evidence>
<feature type="transmembrane region" description="Helical" evidence="7">
    <location>
        <begin position="277"/>
        <end position="306"/>
    </location>
</feature>
<evidence type="ECO:0000256" key="3">
    <source>
        <dbReference type="ARBA" id="ARBA00022475"/>
    </source>
</evidence>
<evidence type="ECO:0000259" key="9">
    <source>
        <dbReference type="PROSITE" id="PS50928"/>
    </source>
</evidence>
<evidence type="ECO:0000256" key="1">
    <source>
        <dbReference type="ARBA" id="ARBA00004651"/>
    </source>
</evidence>
<dbReference type="GO" id="GO:0005886">
    <property type="term" value="C:plasma membrane"/>
    <property type="evidence" value="ECO:0007669"/>
    <property type="project" value="UniProtKB-SubCell"/>
</dbReference>
<dbReference type="PANTHER" id="PTHR43386:SF1">
    <property type="entry name" value="D,D-DIPEPTIDE TRANSPORT SYSTEM PERMEASE PROTEIN DDPC-RELATED"/>
    <property type="match status" value="1"/>
</dbReference>
<keyword evidence="3" id="KW-1003">Cell membrane</keyword>
<feature type="transmembrane region" description="Helical" evidence="7">
    <location>
        <begin position="201"/>
        <end position="217"/>
    </location>
</feature>
<organism evidence="10 11">
    <name type="scientific">Borrelia duttonii (strain Ly)</name>
    <dbReference type="NCBI Taxonomy" id="412419"/>
    <lineage>
        <taxon>Bacteria</taxon>
        <taxon>Pseudomonadati</taxon>
        <taxon>Spirochaetota</taxon>
        <taxon>Spirochaetia</taxon>
        <taxon>Spirochaetales</taxon>
        <taxon>Borreliaceae</taxon>
        <taxon>Borrelia</taxon>
    </lineage>
</organism>
<protein>
    <submittedName>
        <fullName evidence="10">Oligopeptide transport system permease protein</fullName>
    </submittedName>
</protein>
<dbReference type="SUPFAM" id="SSF161098">
    <property type="entry name" value="MetI-like"/>
    <property type="match status" value="1"/>
</dbReference>
<comment type="subcellular location">
    <subcellularLocation>
        <location evidence="1 7">Cell membrane</location>
        <topology evidence="1 7">Multi-pass membrane protein</topology>
    </subcellularLocation>
</comment>
<reference evidence="10 11" key="1">
    <citation type="journal article" date="2008" name="PLoS Genet.">
        <title>The genome of Borrelia recurrentis, the agent of deadly louse-borne relapsing fever, is a degraded subset of tick-borne Borrelia duttonii.</title>
        <authorList>
            <person name="Lescot M."/>
            <person name="Audic S."/>
            <person name="Robert C."/>
            <person name="Nguyen T.T."/>
            <person name="Blanc G."/>
            <person name="Cutler S.J."/>
            <person name="Wincker P."/>
            <person name="Couloux A."/>
            <person name="Claverie J.-M."/>
            <person name="Raoult D."/>
            <person name="Drancourt M."/>
        </authorList>
    </citation>
    <scope>NUCLEOTIDE SEQUENCE [LARGE SCALE GENOMIC DNA]</scope>
    <source>
        <strain evidence="10 11">Ly</strain>
    </source>
</reference>
<name>B5RLR8_BORDL</name>
<feature type="coiled-coil region" evidence="8">
    <location>
        <begin position="92"/>
        <end position="131"/>
    </location>
</feature>
<evidence type="ECO:0000256" key="4">
    <source>
        <dbReference type="ARBA" id="ARBA00022692"/>
    </source>
</evidence>
<dbReference type="GO" id="GO:0055085">
    <property type="term" value="P:transmembrane transport"/>
    <property type="evidence" value="ECO:0007669"/>
    <property type="project" value="InterPro"/>
</dbReference>
<dbReference type="CDD" id="cd06261">
    <property type="entry name" value="TM_PBP2"/>
    <property type="match status" value="1"/>
</dbReference>
<keyword evidence="4 7" id="KW-0812">Transmembrane</keyword>
<dbReference type="PANTHER" id="PTHR43386">
    <property type="entry name" value="OLIGOPEPTIDE TRANSPORT SYSTEM PERMEASE PROTEIN APPC"/>
    <property type="match status" value="1"/>
</dbReference>
<keyword evidence="8" id="KW-0175">Coiled coil</keyword>
<comment type="similarity">
    <text evidence="7">Belongs to the binding-protein-dependent transport system permease family.</text>
</comment>
<dbReference type="OrthoDB" id="9783218at2"/>
<feature type="transmembrane region" description="Helical" evidence="7">
    <location>
        <begin position="161"/>
        <end position="189"/>
    </location>
</feature>
<dbReference type="Proteomes" id="UP000000611">
    <property type="component" value="Chromosome"/>
</dbReference>
<dbReference type="STRING" id="412419.BDU_332"/>
<evidence type="ECO:0000256" key="2">
    <source>
        <dbReference type="ARBA" id="ARBA00022448"/>
    </source>
</evidence>
<feature type="transmembrane region" description="Helical" evidence="7">
    <location>
        <begin position="40"/>
        <end position="61"/>
    </location>
</feature>
<dbReference type="InterPro" id="IPR050366">
    <property type="entry name" value="BP-dependent_transpt_permease"/>
</dbReference>
<gene>
    <name evidence="10" type="primary">oppC-1</name>
    <name evidence="10" type="ordered locus">BDU_332</name>
</gene>
<dbReference type="InterPro" id="IPR025966">
    <property type="entry name" value="OppC_N"/>
</dbReference>
<dbReference type="PROSITE" id="PS50928">
    <property type="entry name" value="ABC_TM1"/>
    <property type="match status" value="1"/>
</dbReference>
<feature type="domain" description="ABC transmembrane type-1" evidence="9">
    <location>
        <begin position="159"/>
        <end position="348"/>
    </location>
</feature>
<evidence type="ECO:0000256" key="7">
    <source>
        <dbReference type="RuleBase" id="RU363032"/>
    </source>
</evidence>
<dbReference type="InterPro" id="IPR035906">
    <property type="entry name" value="MetI-like_sf"/>
</dbReference>
<dbReference type="AlphaFoldDB" id="B5RLR8"/>
<evidence type="ECO:0000256" key="8">
    <source>
        <dbReference type="SAM" id="Coils"/>
    </source>
</evidence>
<dbReference type="HOGENOM" id="CLU_028518_1_0_12"/>
<keyword evidence="5 7" id="KW-1133">Transmembrane helix</keyword>
<dbReference type="InterPro" id="IPR000515">
    <property type="entry name" value="MetI-like"/>
</dbReference>
<accession>B5RLR8</accession>
<dbReference type="Pfam" id="PF00528">
    <property type="entry name" value="BPD_transp_1"/>
    <property type="match status" value="1"/>
</dbReference>
<feature type="transmembrane region" description="Helical" evidence="7">
    <location>
        <begin position="326"/>
        <end position="348"/>
    </location>
</feature>
<dbReference type="EMBL" id="CP000976">
    <property type="protein sequence ID" value="ACH93284.1"/>
    <property type="molecule type" value="Genomic_DNA"/>
</dbReference>
<dbReference type="eggNOG" id="COG1173">
    <property type="taxonomic scope" value="Bacteria"/>
</dbReference>
<dbReference type="KEGG" id="bdu:BDU_332"/>
<evidence type="ECO:0000313" key="10">
    <source>
        <dbReference type="EMBL" id="ACH93284.1"/>
    </source>
</evidence>
<feature type="transmembrane region" description="Helical" evidence="7">
    <location>
        <begin position="223"/>
        <end position="241"/>
    </location>
</feature>
<evidence type="ECO:0000256" key="6">
    <source>
        <dbReference type="ARBA" id="ARBA00023136"/>
    </source>
</evidence>
<keyword evidence="11" id="KW-1185">Reference proteome</keyword>
<dbReference type="Gene3D" id="1.10.3720.10">
    <property type="entry name" value="MetI-like"/>
    <property type="match status" value="1"/>
</dbReference>
<dbReference type="Pfam" id="PF12911">
    <property type="entry name" value="OppC_N"/>
    <property type="match status" value="1"/>
</dbReference>
<proteinExistence type="inferred from homology"/>
<sequence length="361" mass="41330">MIQEYRRTNQMSNIKQNTCVNIDTQTANKRAWLRFKENKLAYISIFVIGFYMAIAILQPILPIYKYYTQIVEHVDLPPSFRYAGELWYKKELDFIKRLAKKENREINEEEKEKLEEIKRKIETEIQIINGKETKIHKRIYLLGTDNLGRDLLSRIIQGSQISISIGFIGALISMLIGSIIGATAGFFGGIIDRIITKITEVLYSLPNLLVIITLMTIMERNIIGLFIAISIISWLTISRIVRGQVKTLSQSEFIEAARTLGATNRRMIFKHLIPNSFGMIVIITTMNVPSFIILESFLSFLGLGISAPMTSWGELIKNGIPTFIEYPWKIFIPASIMTIFLLFMNFLGDGLRDAFDPKDNL</sequence>
<keyword evidence="2 7" id="KW-0813">Transport</keyword>
<evidence type="ECO:0000256" key="5">
    <source>
        <dbReference type="ARBA" id="ARBA00022989"/>
    </source>
</evidence>
<keyword evidence="6 7" id="KW-0472">Membrane</keyword>